<name>A0A6A5Q6N7_AMPQU</name>
<sequence>IFNLTTKALIIVYKTNKKLNNKITSITSTYKYIINIIYTTVIKRGFNSRIKLLKLENKYSKDILR</sequence>
<accession>A0A6A5Q6N7</accession>
<dbReference type="EMBL" id="ML979145">
    <property type="protein sequence ID" value="KAF1911255.1"/>
    <property type="molecule type" value="Genomic_DNA"/>
</dbReference>
<evidence type="ECO:0000313" key="1">
    <source>
        <dbReference type="EMBL" id="KAF1911255.1"/>
    </source>
</evidence>
<feature type="non-terminal residue" evidence="1">
    <location>
        <position position="1"/>
    </location>
</feature>
<dbReference type="Proteomes" id="UP000800096">
    <property type="component" value="Unassembled WGS sequence"/>
</dbReference>
<keyword evidence="2" id="KW-1185">Reference proteome</keyword>
<dbReference type="AlphaFoldDB" id="A0A6A5Q6N7"/>
<evidence type="ECO:0000313" key="2">
    <source>
        <dbReference type="Proteomes" id="UP000800096"/>
    </source>
</evidence>
<proteinExistence type="predicted"/>
<organism evidence="1 2">
    <name type="scientific">Ampelomyces quisqualis</name>
    <name type="common">Powdery mildew agent</name>
    <dbReference type="NCBI Taxonomy" id="50730"/>
    <lineage>
        <taxon>Eukaryota</taxon>
        <taxon>Fungi</taxon>
        <taxon>Dikarya</taxon>
        <taxon>Ascomycota</taxon>
        <taxon>Pezizomycotina</taxon>
        <taxon>Dothideomycetes</taxon>
        <taxon>Pleosporomycetidae</taxon>
        <taxon>Pleosporales</taxon>
        <taxon>Pleosporineae</taxon>
        <taxon>Phaeosphaeriaceae</taxon>
        <taxon>Ampelomyces</taxon>
    </lineage>
</organism>
<reference evidence="1" key="1">
    <citation type="journal article" date="2020" name="Stud. Mycol.">
        <title>101 Dothideomycetes genomes: a test case for predicting lifestyles and emergence of pathogens.</title>
        <authorList>
            <person name="Haridas S."/>
            <person name="Albert R."/>
            <person name="Binder M."/>
            <person name="Bloem J."/>
            <person name="Labutti K."/>
            <person name="Salamov A."/>
            <person name="Andreopoulos B."/>
            <person name="Baker S."/>
            <person name="Barry K."/>
            <person name="Bills G."/>
            <person name="Bluhm B."/>
            <person name="Cannon C."/>
            <person name="Castanera R."/>
            <person name="Culley D."/>
            <person name="Daum C."/>
            <person name="Ezra D."/>
            <person name="Gonzalez J."/>
            <person name="Henrissat B."/>
            <person name="Kuo A."/>
            <person name="Liang C."/>
            <person name="Lipzen A."/>
            <person name="Lutzoni F."/>
            <person name="Magnuson J."/>
            <person name="Mondo S."/>
            <person name="Nolan M."/>
            <person name="Ohm R."/>
            <person name="Pangilinan J."/>
            <person name="Park H.-J."/>
            <person name="Ramirez L."/>
            <person name="Alfaro M."/>
            <person name="Sun H."/>
            <person name="Tritt A."/>
            <person name="Yoshinaga Y."/>
            <person name="Zwiers L.-H."/>
            <person name="Turgeon B."/>
            <person name="Goodwin S."/>
            <person name="Spatafora J."/>
            <person name="Crous P."/>
            <person name="Grigoriev I."/>
        </authorList>
    </citation>
    <scope>NUCLEOTIDE SEQUENCE</scope>
    <source>
        <strain evidence="1">HMLAC05119</strain>
    </source>
</reference>
<protein>
    <submittedName>
        <fullName evidence="1">Uncharacterized protein</fullName>
    </submittedName>
</protein>
<gene>
    <name evidence="1" type="ORF">BDU57DRAFT_461950</name>
</gene>